<sequence length="69" mass="7578">MILITINYAFPVGAGIMVQSNFSQWREGSLETVPKTIALWSQAQSIRGNVSRISVVCAWAAFLNSYQVG</sequence>
<dbReference type="EMBL" id="CM047580">
    <property type="protein sequence ID" value="KAI9920614.1"/>
    <property type="molecule type" value="Genomic_DNA"/>
</dbReference>
<name>A0ACC0WRD9_9STRA</name>
<gene>
    <name evidence="1" type="ORF">PsorP6_000245</name>
</gene>
<accession>A0ACC0WRD9</accession>
<dbReference type="Proteomes" id="UP001163321">
    <property type="component" value="Chromosome 1"/>
</dbReference>
<evidence type="ECO:0000313" key="2">
    <source>
        <dbReference type="Proteomes" id="UP001163321"/>
    </source>
</evidence>
<proteinExistence type="predicted"/>
<organism evidence="1 2">
    <name type="scientific">Peronosclerospora sorghi</name>
    <dbReference type="NCBI Taxonomy" id="230839"/>
    <lineage>
        <taxon>Eukaryota</taxon>
        <taxon>Sar</taxon>
        <taxon>Stramenopiles</taxon>
        <taxon>Oomycota</taxon>
        <taxon>Peronosporomycetes</taxon>
        <taxon>Peronosporales</taxon>
        <taxon>Peronosporaceae</taxon>
        <taxon>Peronosclerospora</taxon>
    </lineage>
</organism>
<comment type="caution">
    <text evidence="1">The sequence shown here is derived from an EMBL/GenBank/DDBJ whole genome shotgun (WGS) entry which is preliminary data.</text>
</comment>
<evidence type="ECO:0000313" key="1">
    <source>
        <dbReference type="EMBL" id="KAI9920614.1"/>
    </source>
</evidence>
<protein>
    <submittedName>
        <fullName evidence="1">Uncharacterized protein</fullName>
    </submittedName>
</protein>
<keyword evidence="2" id="KW-1185">Reference proteome</keyword>
<reference evidence="1 2" key="1">
    <citation type="journal article" date="2022" name="bioRxiv">
        <title>The genome of the oomycete Peronosclerospora sorghi, a cosmopolitan pathogen of maize and sorghum, is inflated with dispersed pseudogenes.</title>
        <authorList>
            <person name="Fletcher K."/>
            <person name="Martin F."/>
            <person name="Isakeit T."/>
            <person name="Cavanaugh K."/>
            <person name="Magill C."/>
            <person name="Michelmore R."/>
        </authorList>
    </citation>
    <scope>NUCLEOTIDE SEQUENCE [LARGE SCALE GENOMIC DNA]</scope>
    <source>
        <strain evidence="1">P6</strain>
    </source>
</reference>